<feature type="compositionally biased region" description="Low complexity" evidence="1">
    <location>
        <begin position="719"/>
        <end position="741"/>
    </location>
</feature>
<feature type="compositionally biased region" description="Basic and acidic residues" evidence="1">
    <location>
        <begin position="767"/>
        <end position="779"/>
    </location>
</feature>
<evidence type="ECO:0000259" key="2">
    <source>
        <dbReference type="PROSITE" id="PS50106"/>
    </source>
</evidence>
<feature type="domain" description="PDZ" evidence="2">
    <location>
        <begin position="453"/>
        <end position="554"/>
    </location>
</feature>
<gene>
    <name evidence="4" type="primary">Aste57867_23054</name>
    <name evidence="3" type="ORF">As57867_022983</name>
    <name evidence="4" type="ORF">ASTE57867_23054</name>
</gene>
<dbReference type="PANTHER" id="PTHR48125">
    <property type="entry name" value="LP07818P1"/>
    <property type="match status" value="1"/>
</dbReference>
<dbReference type="PROSITE" id="PS50106">
    <property type="entry name" value="PDZ"/>
    <property type="match status" value="1"/>
</dbReference>
<evidence type="ECO:0000256" key="1">
    <source>
        <dbReference type="SAM" id="MobiDB-lite"/>
    </source>
</evidence>
<proteinExistence type="predicted"/>
<feature type="compositionally biased region" description="Low complexity" evidence="1">
    <location>
        <begin position="807"/>
        <end position="820"/>
    </location>
</feature>
<feature type="compositionally biased region" description="Acidic residues" evidence="1">
    <location>
        <begin position="54"/>
        <end position="76"/>
    </location>
</feature>
<dbReference type="OrthoDB" id="118317at2759"/>
<feature type="region of interest" description="Disordered" evidence="1">
    <location>
        <begin position="1"/>
        <end position="26"/>
    </location>
</feature>
<dbReference type="EMBL" id="VJMH01007223">
    <property type="protein sequence ID" value="KAF0685025.1"/>
    <property type="molecule type" value="Genomic_DNA"/>
</dbReference>
<feature type="region of interest" description="Disordered" evidence="1">
    <location>
        <begin position="53"/>
        <end position="141"/>
    </location>
</feature>
<dbReference type="AlphaFoldDB" id="A0A485LMJ7"/>
<sequence length="1063" mass="114588">MPGEKQHAAASAHGARQRPSPRMDAVDAFLSAQNRSGSLGGVSSDLGNFSLEFEMTDTDDDDNERLSDDLDYDETEIERNTILIPDEDLDDLDGDLDDDDLDLLSPKDRRSATSDGGDSLNDSDSDYADDSTVGGGTGVEGDFLDEARDSFDARAFESVMNDLNLEFFDGGGGGSSDKELLTPPTTVIEDIHASVPSSVLSPDDEDIEAEIIESSLSSLRRLSIDPSQQATGALYKLIWEEGLLGLRLMMTTLFLPSVTKITGKSSMLGIHLVEVGDYLVKIGDQETHRMPFKDVIGLLKQVSKPCPLTFRRASDGPTAPMDVSQSGPDTVKTFPWKSSIAQRIAARIEELQAEEQAKEAQAPSVDLDNKYPVYWEDGPLGVSLVANKEVPYPQVTRITGKNRSAQVKDIVPGHYLVSIGNYDTASGTFNAAIKQLHDVVKPATLYFAPDMRQVSLRPDLGDDEYDQDWEKKQPLGFTLKPTPYGTVVADVGLAKTAKLKQMRDASSPSGPMIQVGDALIWVNDDCVEDMAFGDALKTLRQAKRPLHLRFRKEHVAMLKKSNSLPPPPPPKDMSPTNAAKRKELRELKKFDSAAAIAAAQAAQLHATSSQPPPTTSVPLSQKLSGAFKDLSPFGKKNNDASGKTDKASGDDASGRRQKKSKDQRGSVLGGGPPLMPPSSTSAASPAPTPEKHSRSTFWPSKDRHAAAAQPPVQAPPQSAPTTRVGAHSPASAAAPSSMGHARFAASPQKASTRHSPNAAFAIGPNDTEVKRTHSAHHNEPSSTGNGSSQQQPPLPSPLRRAPKDDSPPSSAAGPASTTTTNDDASKKNFPFEYEITWRAGEELGVTLKPHPETRRAVVARVSGANENAKRVALGDILLGANGIPLPPQQKFKDTLSQLSTMPKPTVLRFLRPARPVFPTSNRPQAPTPATSATSTEYELEWPDHSRLGLLFSPHPITNAPFVSRMESDGDHLKHVQLGDILVQLGTLDMRGLKFENCITALTVVSRPVVMRFRRGDVLVTPPASAPSQQPPPSSSSRHHHHGHHGHHSHPAAAHHQPPPHQQP</sequence>
<feature type="compositionally biased region" description="Basic residues" evidence="1">
    <location>
        <begin position="1036"/>
        <end position="1049"/>
    </location>
</feature>
<dbReference type="PANTHER" id="PTHR48125:SF12">
    <property type="entry name" value="AT HOOK TRANSCRIPTION FACTOR FAMILY-RELATED"/>
    <property type="match status" value="1"/>
</dbReference>
<accession>A0A485LMJ7</accession>
<evidence type="ECO:0000313" key="5">
    <source>
        <dbReference type="Proteomes" id="UP000332933"/>
    </source>
</evidence>
<feature type="region of interest" description="Disordered" evidence="1">
    <location>
        <begin position="1019"/>
        <end position="1063"/>
    </location>
</feature>
<feature type="region of interest" description="Disordered" evidence="1">
    <location>
        <begin position="627"/>
        <end position="827"/>
    </location>
</feature>
<name>A0A485LMJ7_9STRA</name>
<reference evidence="4 5" key="1">
    <citation type="submission" date="2019-03" db="EMBL/GenBank/DDBJ databases">
        <authorList>
            <person name="Gaulin E."/>
            <person name="Dumas B."/>
        </authorList>
    </citation>
    <scope>NUCLEOTIDE SEQUENCE [LARGE SCALE GENOMIC DNA]</scope>
    <source>
        <strain evidence="4">CBS 568.67</strain>
    </source>
</reference>
<feature type="compositionally biased region" description="Basic and acidic residues" evidence="1">
    <location>
        <begin position="636"/>
        <end position="664"/>
    </location>
</feature>
<dbReference type="SMART" id="SM00228">
    <property type="entry name" value="PDZ"/>
    <property type="match status" value="5"/>
</dbReference>
<protein>
    <submittedName>
        <fullName evidence="4">Aste57867_23054 protein</fullName>
    </submittedName>
</protein>
<keyword evidence="5" id="KW-1185">Reference proteome</keyword>
<dbReference type="Proteomes" id="UP000332933">
    <property type="component" value="Unassembled WGS sequence"/>
</dbReference>
<evidence type="ECO:0000313" key="3">
    <source>
        <dbReference type="EMBL" id="KAF0685025.1"/>
    </source>
</evidence>
<evidence type="ECO:0000313" key="4">
    <source>
        <dbReference type="EMBL" id="VFT99702.1"/>
    </source>
</evidence>
<reference evidence="3" key="2">
    <citation type="submission" date="2019-06" db="EMBL/GenBank/DDBJ databases">
        <title>Genomics analysis of Aphanomyces spp. identifies a new class of oomycete effector associated with host adaptation.</title>
        <authorList>
            <person name="Gaulin E."/>
        </authorList>
    </citation>
    <scope>NUCLEOTIDE SEQUENCE</scope>
    <source>
        <strain evidence="3">CBS 578.67</strain>
    </source>
</reference>
<dbReference type="EMBL" id="CAADRA010007249">
    <property type="protein sequence ID" value="VFT99702.1"/>
    <property type="molecule type" value="Genomic_DNA"/>
</dbReference>
<dbReference type="InterPro" id="IPR001478">
    <property type="entry name" value="PDZ"/>
</dbReference>
<feature type="compositionally biased region" description="Acidic residues" evidence="1">
    <location>
        <begin position="85"/>
        <end position="102"/>
    </location>
</feature>
<organism evidence="4 5">
    <name type="scientific">Aphanomyces stellatus</name>
    <dbReference type="NCBI Taxonomy" id="120398"/>
    <lineage>
        <taxon>Eukaryota</taxon>
        <taxon>Sar</taxon>
        <taxon>Stramenopiles</taxon>
        <taxon>Oomycota</taxon>
        <taxon>Saprolegniomycetes</taxon>
        <taxon>Saprolegniales</taxon>
        <taxon>Verrucalvaceae</taxon>
        <taxon>Aphanomyces</taxon>
    </lineage>
</organism>